<evidence type="ECO:0000256" key="1">
    <source>
        <dbReference type="SAM" id="Coils"/>
    </source>
</evidence>
<feature type="coiled-coil region" evidence="1">
    <location>
        <begin position="673"/>
        <end position="700"/>
    </location>
</feature>
<evidence type="ECO:0000313" key="4">
    <source>
        <dbReference type="Proteomes" id="UP000799779"/>
    </source>
</evidence>
<accession>A0A6A5WG38</accession>
<evidence type="ECO:0000256" key="2">
    <source>
        <dbReference type="SAM" id="MobiDB-lite"/>
    </source>
</evidence>
<dbReference type="EMBL" id="ML977592">
    <property type="protein sequence ID" value="KAF1999894.1"/>
    <property type="molecule type" value="Genomic_DNA"/>
</dbReference>
<name>A0A6A5WG38_9PLEO</name>
<dbReference type="Proteomes" id="UP000799779">
    <property type="component" value="Unassembled WGS sequence"/>
</dbReference>
<organism evidence="3 4">
    <name type="scientific">Amniculicola lignicola CBS 123094</name>
    <dbReference type="NCBI Taxonomy" id="1392246"/>
    <lineage>
        <taxon>Eukaryota</taxon>
        <taxon>Fungi</taxon>
        <taxon>Dikarya</taxon>
        <taxon>Ascomycota</taxon>
        <taxon>Pezizomycotina</taxon>
        <taxon>Dothideomycetes</taxon>
        <taxon>Pleosporomycetidae</taxon>
        <taxon>Pleosporales</taxon>
        <taxon>Amniculicolaceae</taxon>
        <taxon>Amniculicola</taxon>
    </lineage>
</organism>
<feature type="coiled-coil region" evidence="1">
    <location>
        <begin position="453"/>
        <end position="480"/>
    </location>
</feature>
<evidence type="ECO:0000313" key="3">
    <source>
        <dbReference type="EMBL" id="KAF1999894.1"/>
    </source>
</evidence>
<feature type="region of interest" description="Disordered" evidence="2">
    <location>
        <begin position="87"/>
        <end position="141"/>
    </location>
</feature>
<dbReference type="AlphaFoldDB" id="A0A6A5WG38"/>
<feature type="coiled-coil region" evidence="1">
    <location>
        <begin position="610"/>
        <end position="637"/>
    </location>
</feature>
<reference evidence="3" key="1">
    <citation type="journal article" date="2020" name="Stud. Mycol.">
        <title>101 Dothideomycetes genomes: a test case for predicting lifestyles and emergence of pathogens.</title>
        <authorList>
            <person name="Haridas S."/>
            <person name="Albert R."/>
            <person name="Binder M."/>
            <person name="Bloem J."/>
            <person name="Labutti K."/>
            <person name="Salamov A."/>
            <person name="Andreopoulos B."/>
            <person name="Baker S."/>
            <person name="Barry K."/>
            <person name="Bills G."/>
            <person name="Bluhm B."/>
            <person name="Cannon C."/>
            <person name="Castanera R."/>
            <person name="Culley D."/>
            <person name="Daum C."/>
            <person name="Ezra D."/>
            <person name="Gonzalez J."/>
            <person name="Henrissat B."/>
            <person name="Kuo A."/>
            <person name="Liang C."/>
            <person name="Lipzen A."/>
            <person name="Lutzoni F."/>
            <person name="Magnuson J."/>
            <person name="Mondo S."/>
            <person name="Nolan M."/>
            <person name="Ohm R."/>
            <person name="Pangilinan J."/>
            <person name="Park H.-J."/>
            <person name="Ramirez L."/>
            <person name="Alfaro M."/>
            <person name="Sun H."/>
            <person name="Tritt A."/>
            <person name="Yoshinaga Y."/>
            <person name="Zwiers L.-H."/>
            <person name="Turgeon B."/>
            <person name="Goodwin S."/>
            <person name="Spatafora J."/>
            <person name="Crous P."/>
            <person name="Grigoriev I."/>
        </authorList>
    </citation>
    <scope>NUCLEOTIDE SEQUENCE</scope>
    <source>
        <strain evidence="3">CBS 123094</strain>
    </source>
</reference>
<feature type="coiled-coil region" evidence="1">
    <location>
        <begin position="151"/>
        <end position="178"/>
    </location>
</feature>
<keyword evidence="1" id="KW-0175">Coiled coil</keyword>
<protein>
    <submittedName>
        <fullName evidence="3">Uncharacterized protein</fullName>
    </submittedName>
</protein>
<sequence>MADRSQRTHDHNRNAYQSFRIGMHLAYDSQDDTDDPPDRLEFLKGLEPILDKELGEAQQLEQGVLKQQFLSKIEQLSSDLQKKEQECKALEDDKERLQNEHRAEMRKLEEETEKEKRSGSRSKVEELYQAQKKSPDKENPAALSNKVTELNTAHAQALTEQEQTLKDARDEALETQRTSLVTQHAAALAAKEAELNTAHAQAWAEQEQTLKDARDEALEAQRTSLVTQHAAALAAKEESLREEHTTALREREETLHEEYANSLKACEDTLREEYTTALREREETLCEEHTSALRELENTLREDHDDDMAELDGGHAFALNAKETSLVEEHAKALEHQKMSLDAAHTSALAARETVLEEERNKALGMQKTSLDTAHASALSTLRKALNADHEGALARQKDSLDSAHRAERHIDMWMFKSILLTVREDRNTMLNARDHIIANAIRRARAAMARRHADLAAANRQLARRVRELQHERRQKRASQDARNRQLAQRIYFQKKLRATRTQLRENKGMVFALSAYVNSIREAVKGAYSHLGLRETPDTVGVDESIGLMAQNGRLFISRLYRRHIEALSGRLGLRLGNWPIYEHDSQMHNRKLHGLLARWVDKVVVSSHARQNEIDRLTAENERLETRLSDLDASLSSIIGDFSRLVKHYQTMVSMVKHGNRLYNSALLRKAALNEMLEASADKIDKLEKLVERYRRMVETQGGVLQKFMKVTGGSI</sequence>
<gene>
    <name evidence="3" type="ORF">P154DRAFT_211223</name>
</gene>
<feature type="coiled-coil region" evidence="1">
    <location>
        <begin position="279"/>
        <end position="306"/>
    </location>
</feature>
<keyword evidence="4" id="KW-1185">Reference proteome</keyword>
<proteinExistence type="predicted"/>
<feature type="compositionally biased region" description="Basic and acidic residues" evidence="2">
    <location>
        <begin position="87"/>
        <end position="126"/>
    </location>
</feature>